<name>A0A6F8VI46_9PROT</name>
<evidence type="ECO:0000259" key="3">
    <source>
        <dbReference type="Pfam" id="PF13717"/>
    </source>
</evidence>
<evidence type="ECO:0000313" key="5">
    <source>
        <dbReference type="Proteomes" id="UP000502260"/>
    </source>
</evidence>
<proteinExistence type="predicted"/>
<keyword evidence="5" id="KW-1185">Reference proteome</keyword>
<dbReference type="KEGG" id="slac:SKTS_34980"/>
<dbReference type="InterPro" id="IPR011723">
    <property type="entry name" value="Znf/thioredoxin_put"/>
</dbReference>
<keyword evidence="2" id="KW-0472">Membrane</keyword>
<dbReference type="NCBIfam" id="TIGR02098">
    <property type="entry name" value="MJ0042_CXXC"/>
    <property type="match status" value="1"/>
</dbReference>
<dbReference type="EMBL" id="AP022853">
    <property type="protein sequence ID" value="BCB28612.1"/>
    <property type="molecule type" value="Genomic_DNA"/>
</dbReference>
<reference evidence="5" key="1">
    <citation type="submission" date="2020-03" db="EMBL/GenBank/DDBJ databases">
        <title>Complete genome sequence of sulfur-oxidizing bacterium skT11.</title>
        <authorList>
            <person name="Kanda M."/>
            <person name="Kojima H."/>
            <person name="Fukui M."/>
        </authorList>
    </citation>
    <scope>NUCLEOTIDE SEQUENCE [LARGE SCALE GENOMIC DNA]</scope>
    <source>
        <strain evidence="5">skT11</strain>
    </source>
</reference>
<feature type="region of interest" description="Disordered" evidence="1">
    <location>
        <begin position="117"/>
        <end position="143"/>
    </location>
</feature>
<evidence type="ECO:0000313" key="4">
    <source>
        <dbReference type="EMBL" id="BCB28612.1"/>
    </source>
</evidence>
<evidence type="ECO:0000256" key="2">
    <source>
        <dbReference type="SAM" id="Phobius"/>
    </source>
</evidence>
<organism evidence="4 5">
    <name type="scientific">Sulfurimicrobium lacus</name>
    <dbReference type="NCBI Taxonomy" id="2715678"/>
    <lineage>
        <taxon>Bacteria</taxon>
        <taxon>Pseudomonadati</taxon>
        <taxon>Pseudomonadota</taxon>
        <taxon>Betaproteobacteria</taxon>
        <taxon>Nitrosomonadales</taxon>
        <taxon>Sulfuricellaceae</taxon>
        <taxon>Sulfurimicrobium</taxon>
    </lineage>
</organism>
<dbReference type="AlphaFoldDB" id="A0A6F8VI46"/>
<evidence type="ECO:0000256" key="1">
    <source>
        <dbReference type="SAM" id="MobiDB-lite"/>
    </source>
</evidence>
<protein>
    <submittedName>
        <fullName evidence="4">Membrane protein</fullName>
    </submittedName>
</protein>
<feature type="domain" description="Zinc finger/thioredoxin putative" evidence="3">
    <location>
        <begin position="4"/>
        <end position="38"/>
    </location>
</feature>
<feature type="transmembrane region" description="Helical" evidence="2">
    <location>
        <begin position="174"/>
        <end position="196"/>
    </location>
</feature>
<dbReference type="Proteomes" id="UP000502260">
    <property type="component" value="Chromosome"/>
</dbReference>
<sequence length="330" mass="36537">MTRITTCPQCNTRFRVTAEQLAARKGEVRCGRCSHVFNAFETLTEEAPEAEPSLVTEAPQPETVHEETSRPSPAVNETEPASFPPEATDILPEEPLIDFQVDAFPEIESIGELADALPLPQPETPLEATPEPQPEPESAAKVRVVRVEPPSLTIETRVSPDSPKYGPPPKSRRAWPWVLASLLLLAGLTGQGIYFLRDAIAANYPPTRAVLEQACEHLNCRISLPQNPDLLSIESSELHGDPTRPNIVVLTSTLRNRASYVQAYPTLELTLTNTKDEMVAKRLFLPREYVRQLPSIRQGIPAKGDVAVKLLMDLGDLKAEGYRLYLFYPS</sequence>
<keyword evidence="2" id="KW-0812">Transmembrane</keyword>
<accession>A0A6F8VI46</accession>
<dbReference type="Pfam" id="PF13717">
    <property type="entry name" value="Zn_ribbon_4"/>
    <property type="match status" value="1"/>
</dbReference>
<dbReference type="InterPro" id="IPR021834">
    <property type="entry name" value="DUF3426"/>
</dbReference>
<gene>
    <name evidence="4" type="ORF">SKTS_34980</name>
</gene>
<feature type="region of interest" description="Disordered" evidence="1">
    <location>
        <begin position="44"/>
        <end position="88"/>
    </location>
</feature>
<dbReference type="Pfam" id="PF11906">
    <property type="entry name" value="DUF3426"/>
    <property type="match status" value="1"/>
</dbReference>
<keyword evidence="2" id="KW-1133">Transmembrane helix</keyword>